<dbReference type="RefSeq" id="WP_126864471.1">
    <property type="nucleotide sequence ID" value="NZ_JAUSTX010000001.1"/>
</dbReference>
<reference evidence="3 4" key="1">
    <citation type="submission" date="2018-12" db="EMBL/GenBank/DDBJ databases">
        <title>Bacillus chawlae sp. nov., Bacillus glennii sp. nov., and Bacillus saganii sp. nov. Isolated from the Vehicle Assembly Building at Kennedy Space Center where the Viking Spacecraft were Assembled.</title>
        <authorList>
            <person name="Seuylemezian A."/>
            <person name="Vaishampayan P."/>
        </authorList>
    </citation>
    <scope>NUCLEOTIDE SEQUENCE [LARGE SCALE GENOMIC DNA]</scope>
    <source>
        <strain evidence="3 4">L5</strain>
    </source>
</reference>
<gene>
    <name evidence="3" type="ORF">ELQ35_08920</name>
</gene>
<accession>A0A3S0W951</accession>
<keyword evidence="1" id="KW-0175">Coiled coil</keyword>
<dbReference type="EMBL" id="RYZZ01000007">
    <property type="protein sequence ID" value="RUQ30449.1"/>
    <property type="molecule type" value="Genomic_DNA"/>
</dbReference>
<organism evidence="3 4">
    <name type="scientific">Peribacillus cavernae</name>
    <dbReference type="NCBI Taxonomy" id="1674310"/>
    <lineage>
        <taxon>Bacteria</taxon>
        <taxon>Bacillati</taxon>
        <taxon>Bacillota</taxon>
        <taxon>Bacilli</taxon>
        <taxon>Bacillales</taxon>
        <taxon>Bacillaceae</taxon>
        <taxon>Peribacillus</taxon>
    </lineage>
</organism>
<evidence type="ECO:0000256" key="2">
    <source>
        <dbReference type="SAM" id="Phobius"/>
    </source>
</evidence>
<evidence type="ECO:0000256" key="1">
    <source>
        <dbReference type="SAM" id="Coils"/>
    </source>
</evidence>
<dbReference type="SUPFAM" id="SSF158791">
    <property type="entry name" value="MgtE N-terminal domain-like"/>
    <property type="match status" value="1"/>
</dbReference>
<evidence type="ECO:0000313" key="3">
    <source>
        <dbReference type="EMBL" id="RUQ30449.1"/>
    </source>
</evidence>
<name>A0A3S0W951_9BACI</name>
<keyword evidence="2" id="KW-1133">Transmembrane helix</keyword>
<dbReference type="Proteomes" id="UP000267430">
    <property type="component" value="Unassembled WGS sequence"/>
</dbReference>
<evidence type="ECO:0000313" key="4">
    <source>
        <dbReference type="Proteomes" id="UP000267430"/>
    </source>
</evidence>
<sequence length="204" mass="23274">MEKTTLESEEKQYNKFQWFLFVVFIPLLFLIVIISIVLTVAGVNVFEEGKKAGENLPIISGLFDEKEQKMPSIDRFEKKIGDLETEKRDSEAEIAKLEELIDSGDQTIQRTELEKQQLEKEIEELRAAQDENKRAFKDIIRTYETMSAKKSAPIIAQLEDDEAVKILSGIKADTLTSIMEQMKPEDAARLTMRLTINSRGDSSP</sequence>
<evidence type="ECO:0008006" key="5">
    <source>
        <dbReference type="Google" id="ProtNLM"/>
    </source>
</evidence>
<dbReference type="OrthoDB" id="1724615at2"/>
<protein>
    <recommendedName>
        <fullName evidence="5">Magnesium transporter MgtE intracellular domain-containing protein</fullName>
    </recommendedName>
</protein>
<comment type="caution">
    <text evidence="3">The sequence shown here is derived from an EMBL/GenBank/DDBJ whole genome shotgun (WGS) entry which is preliminary data.</text>
</comment>
<feature type="transmembrane region" description="Helical" evidence="2">
    <location>
        <begin position="18"/>
        <end position="46"/>
    </location>
</feature>
<keyword evidence="2" id="KW-0472">Membrane</keyword>
<proteinExistence type="predicted"/>
<keyword evidence="2" id="KW-0812">Transmembrane</keyword>
<keyword evidence="4" id="KW-1185">Reference proteome</keyword>
<dbReference type="AlphaFoldDB" id="A0A3S0W951"/>
<feature type="coiled-coil region" evidence="1">
    <location>
        <begin position="73"/>
        <end position="138"/>
    </location>
</feature>